<dbReference type="PATRIC" id="fig|189385.7.peg.78"/>
<dbReference type="Pfam" id="PF14698">
    <property type="entry name" value="ASL_C2"/>
    <property type="match status" value="1"/>
</dbReference>
<dbReference type="Gene3D" id="1.20.200.10">
    <property type="entry name" value="Fumarase/aspartase (Central domain)"/>
    <property type="match status" value="1"/>
</dbReference>
<name>A0A143WMP0_TREPR</name>
<dbReference type="Proteomes" id="UP000075222">
    <property type="component" value="Chromosome I"/>
</dbReference>
<dbReference type="NCBIfam" id="TIGR00838">
    <property type="entry name" value="argH"/>
    <property type="match status" value="1"/>
</dbReference>
<dbReference type="GO" id="GO:0005829">
    <property type="term" value="C:cytosol"/>
    <property type="evidence" value="ECO:0007669"/>
    <property type="project" value="TreeGrafter"/>
</dbReference>
<dbReference type="EC" id="4.3.2.1" evidence="3 7"/>
<keyword evidence="7" id="KW-0963">Cytoplasm</keyword>
<dbReference type="UniPathway" id="UPA00068">
    <property type="reaction ID" value="UER00114"/>
</dbReference>
<evidence type="ECO:0000256" key="6">
    <source>
        <dbReference type="ARBA" id="ARBA00023239"/>
    </source>
</evidence>
<dbReference type="InterPro" id="IPR020557">
    <property type="entry name" value="Fumarate_lyase_CS"/>
</dbReference>
<dbReference type="CDD" id="cd01359">
    <property type="entry name" value="Argininosuccinate_lyase"/>
    <property type="match status" value="1"/>
</dbReference>
<dbReference type="FunFam" id="1.20.200.10:FF:000015">
    <property type="entry name" value="argininosuccinate lyase isoform X2"/>
    <property type="match status" value="1"/>
</dbReference>
<dbReference type="InterPro" id="IPR029419">
    <property type="entry name" value="Arg_succ_lyase_C"/>
</dbReference>
<dbReference type="SUPFAM" id="SSF48557">
    <property type="entry name" value="L-aspartase-like"/>
    <property type="match status" value="1"/>
</dbReference>
<keyword evidence="5 7" id="KW-0028">Amino-acid biosynthesis</keyword>
<evidence type="ECO:0000256" key="4">
    <source>
        <dbReference type="ARBA" id="ARBA00022571"/>
    </source>
</evidence>
<comment type="subcellular location">
    <subcellularLocation>
        <location evidence="7">Cytoplasm</location>
    </subcellularLocation>
</comment>
<dbReference type="EMBL" id="LN998829">
    <property type="protein sequence ID" value="CUX76454.1"/>
    <property type="molecule type" value="Genomic_DNA"/>
</dbReference>
<dbReference type="PROSITE" id="PS00163">
    <property type="entry name" value="FUMARATE_LYASES"/>
    <property type="match status" value="1"/>
</dbReference>
<evidence type="ECO:0000313" key="10">
    <source>
        <dbReference type="EMBL" id="CUX76454.1"/>
    </source>
</evidence>
<accession>A0A143WMP0</accession>
<evidence type="ECO:0000256" key="7">
    <source>
        <dbReference type="HAMAP-Rule" id="MF_00006"/>
    </source>
</evidence>
<dbReference type="InterPro" id="IPR022761">
    <property type="entry name" value="Fumarate_lyase_N"/>
</dbReference>
<dbReference type="InterPro" id="IPR008948">
    <property type="entry name" value="L-Aspartase-like"/>
</dbReference>
<dbReference type="AlphaFoldDB" id="A0A143WMP0"/>
<protein>
    <recommendedName>
        <fullName evidence="3 7">Argininosuccinate lyase</fullName>
        <shortName evidence="7">ASAL</shortName>
        <ecNumber evidence="3 7">4.3.2.1</ecNumber>
    </recommendedName>
    <alternativeName>
        <fullName evidence="7">Arginosuccinase</fullName>
    </alternativeName>
</protein>
<dbReference type="HAMAP" id="MF_00006">
    <property type="entry name" value="Arg_succ_lyase"/>
    <property type="match status" value="1"/>
</dbReference>
<reference evidence="11" key="1">
    <citation type="submission" date="2016-01" db="EMBL/GenBank/DDBJ databases">
        <authorList>
            <person name="Husnik F."/>
        </authorList>
    </citation>
    <scope>NUCLEOTIDE SEQUENCE [LARGE SCALE GENOMIC DNA]</scope>
</reference>
<dbReference type="GO" id="GO:0042450">
    <property type="term" value="P:L-arginine biosynthetic process via ornithine"/>
    <property type="evidence" value="ECO:0007669"/>
    <property type="project" value="UniProtKB-UniRule"/>
</dbReference>
<evidence type="ECO:0000259" key="9">
    <source>
        <dbReference type="Pfam" id="PF14698"/>
    </source>
</evidence>
<dbReference type="InterPro" id="IPR009049">
    <property type="entry name" value="Argininosuccinate_lyase"/>
</dbReference>
<dbReference type="InterPro" id="IPR000362">
    <property type="entry name" value="Fumarate_lyase_fam"/>
</dbReference>
<evidence type="ECO:0000313" key="11">
    <source>
        <dbReference type="Proteomes" id="UP000075222"/>
    </source>
</evidence>
<dbReference type="Gene3D" id="1.10.40.30">
    <property type="entry name" value="Fumarase/aspartase (C-terminal domain)"/>
    <property type="match status" value="1"/>
</dbReference>
<feature type="domain" description="Fumarate lyase N-terminal" evidence="8">
    <location>
        <begin position="4"/>
        <end position="297"/>
    </location>
</feature>
<evidence type="ECO:0000259" key="8">
    <source>
        <dbReference type="Pfam" id="PF00206"/>
    </source>
</evidence>
<dbReference type="PANTHER" id="PTHR43814:SF1">
    <property type="entry name" value="ARGININOSUCCINATE LYASE"/>
    <property type="match status" value="1"/>
</dbReference>
<proteinExistence type="inferred from homology"/>
<evidence type="ECO:0000256" key="2">
    <source>
        <dbReference type="ARBA" id="ARBA00004941"/>
    </source>
</evidence>
<gene>
    <name evidence="7 10" type="primary">argH</name>
    <name evidence="10" type="ORF">PMARG_TP00073</name>
</gene>
<comment type="catalytic activity">
    <reaction evidence="1 7">
        <text>2-(N(omega)-L-arginino)succinate = fumarate + L-arginine</text>
        <dbReference type="Rhea" id="RHEA:24020"/>
        <dbReference type="ChEBI" id="CHEBI:29806"/>
        <dbReference type="ChEBI" id="CHEBI:32682"/>
        <dbReference type="ChEBI" id="CHEBI:57472"/>
        <dbReference type="EC" id="4.3.2.1"/>
    </reaction>
</comment>
<dbReference type="PANTHER" id="PTHR43814">
    <property type="entry name" value="ARGININOSUCCINATE LYASE"/>
    <property type="match status" value="1"/>
</dbReference>
<comment type="pathway">
    <text evidence="2 7">Amino-acid biosynthesis; L-arginine biosynthesis; L-arginine from L-ornithine and carbamoyl phosphate: step 3/3.</text>
</comment>
<dbReference type="PRINTS" id="PR00145">
    <property type="entry name" value="ARGSUCLYASE"/>
</dbReference>
<organism evidence="10 11">
    <name type="scientific">Tremblaya princeps</name>
    <dbReference type="NCBI Taxonomy" id="189385"/>
    <lineage>
        <taxon>Bacteria</taxon>
        <taxon>Pseudomonadati</taxon>
        <taxon>Pseudomonadota</taxon>
        <taxon>Betaproteobacteria</taxon>
        <taxon>Candidatus Tremblayella</taxon>
    </lineage>
</organism>
<keyword evidence="4 7" id="KW-0055">Arginine biosynthesis</keyword>
<dbReference type="PRINTS" id="PR00149">
    <property type="entry name" value="FUMRATELYASE"/>
</dbReference>
<dbReference type="Gene3D" id="1.10.275.10">
    <property type="entry name" value="Fumarase/aspartase (N-terminal domain)"/>
    <property type="match status" value="1"/>
</dbReference>
<comment type="similarity">
    <text evidence="7">Belongs to the lyase 1 family. Argininosuccinate lyase subfamily.</text>
</comment>
<dbReference type="InterPro" id="IPR024083">
    <property type="entry name" value="Fumarase/histidase_N"/>
</dbReference>
<dbReference type="Pfam" id="PF00206">
    <property type="entry name" value="Lyase_1"/>
    <property type="match status" value="1"/>
</dbReference>
<evidence type="ECO:0000256" key="5">
    <source>
        <dbReference type="ARBA" id="ARBA00022605"/>
    </source>
</evidence>
<dbReference type="GO" id="GO:0004056">
    <property type="term" value="F:argininosuccinate lyase activity"/>
    <property type="evidence" value="ECO:0007669"/>
    <property type="project" value="UniProtKB-UniRule"/>
</dbReference>
<keyword evidence="6 7" id="KW-0456">Lyase</keyword>
<evidence type="ECO:0000256" key="3">
    <source>
        <dbReference type="ARBA" id="ARBA00012338"/>
    </source>
</evidence>
<feature type="domain" description="Argininosuccinate lyase C-terminal" evidence="9">
    <location>
        <begin position="362"/>
        <end position="398"/>
    </location>
</feature>
<evidence type="ECO:0000256" key="1">
    <source>
        <dbReference type="ARBA" id="ARBA00000985"/>
    </source>
</evidence>
<sequence length="452" mass="48888">MWSGRFSSPVCASVQRFTASVGFDRALCHCDVAVLAAHCRSLFMRRSMSLADLADVERGLSEVAMGARAGAISWRPELEDVHRNVEHVLTELVGKAGRMAHTGKSRNDQVSTSARVWLRHMAGAAICRVEELELALAARSSACLNTMMPGLTHMQVAQPVTAAHYLAAYRCMLARDRARLVRCTRSACVLTLGSGALAGTNHGGDRYTTADMLGLHCVSPNSLDAVSDRDFVMEYALCCSVIMVHLSRLAEDMIAWSSSLVGFAVLGDALCTGSSIMPQKKNPDILELVRAKAAILIGSTMGIMAVMKAQGLAYNRDNQEDKAVLLSASRAVTRSLSVMALAVRSLRLNKSRLRRRLDASYAVATDLADSLVWHGMTFRDSHEAVARAVGVAIRAGHAGLRALPRRARGVVPPMLAARLARIAQPDARCSAFHKDATGCTSPKWCFRAMRRA</sequence>